<dbReference type="Proteomes" id="UP000015530">
    <property type="component" value="Unassembled WGS sequence"/>
</dbReference>
<evidence type="ECO:0000313" key="1">
    <source>
        <dbReference type="EMBL" id="EQB59522.1"/>
    </source>
</evidence>
<evidence type="ECO:0000313" key="2">
    <source>
        <dbReference type="Proteomes" id="UP000015530"/>
    </source>
</evidence>
<dbReference type="SUPFAM" id="SSF53756">
    <property type="entry name" value="UDP-Glycosyltransferase/glycogen phosphorylase"/>
    <property type="match status" value="1"/>
</dbReference>
<protein>
    <submittedName>
        <fullName evidence="1">UDP-glucoronosyl and UDP-glucosyl transferase</fullName>
    </submittedName>
</protein>
<proteinExistence type="predicted"/>
<organism evidence="1 2">
    <name type="scientific">Colletotrichum gloeosporioides (strain Cg-14)</name>
    <name type="common">Anthracnose fungus</name>
    <name type="synonym">Glomerella cingulata</name>
    <dbReference type="NCBI Taxonomy" id="1237896"/>
    <lineage>
        <taxon>Eukaryota</taxon>
        <taxon>Fungi</taxon>
        <taxon>Dikarya</taxon>
        <taxon>Ascomycota</taxon>
        <taxon>Pezizomycotina</taxon>
        <taxon>Sordariomycetes</taxon>
        <taxon>Hypocreomycetidae</taxon>
        <taxon>Glomerellales</taxon>
        <taxon>Glomerellaceae</taxon>
        <taxon>Colletotrichum</taxon>
        <taxon>Colletotrichum gloeosporioides species complex</taxon>
    </lineage>
</organism>
<gene>
    <name evidence="1" type="ORF">CGLO_00064</name>
</gene>
<dbReference type="EMBL" id="AMYD01000021">
    <property type="protein sequence ID" value="EQB59522.1"/>
    <property type="molecule type" value="Genomic_DNA"/>
</dbReference>
<dbReference type="HOGENOM" id="CLU_1992449_0_0_1"/>
<dbReference type="STRING" id="1237896.T0KVH4"/>
<comment type="caution">
    <text evidence="1">The sequence shown here is derived from an EMBL/GenBank/DDBJ whole genome shotgun (WGS) entry which is preliminary data.</text>
</comment>
<sequence length="125" mass="13985">MNLGTHIEYDLDRAKETAHAFRLFLDCAAAGFVGEDKFQILWKMPLVLTEEDGSDQAKFVGRWEEFTDILRPELDGDRARITHWFTAEPKSILESGHIVCSIHQGGSNSFHEALCAGVPQITLPA</sequence>
<reference evidence="2" key="1">
    <citation type="journal article" date="2013" name="Mol. Plant Microbe Interact.">
        <title>Global aspects of pacC regulation of pathogenicity genes in Colletotrichum gloeosporioides as revealed by transcriptome analysis.</title>
        <authorList>
            <person name="Alkan N."/>
            <person name="Meng X."/>
            <person name="Friedlander G."/>
            <person name="Reuveni E."/>
            <person name="Sukno S."/>
            <person name="Sherman A."/>
            <person name="Thon M."/>
            <person name="Fluhr R."/>
            <person name="Prusky D."/>
        </authorList>
    </citation>
    <scope>NUCLEOTIDE SEQUENCE [LARGE SCALE GENOMIC DNA]</scope>
    <source>
        <strain evidence="2">Cg-14</strain>
    </source>
</reference>
<name>T0KVH4_COLGC</name>
<accession>T0KVH4</accession>
<keyword evidence="1" id="KW-0808">Transferase</keyword>
<dbReference type="GO" id="GO:0016740">
    <property type="term" value="F:transferase activity"/>
    <property type="evidence" value="ECO:0007669"/>
    <property type="project" value="UniProtKB-KW"/>
</dbReference>
<dbReference type="OrthoDB" id="5835829at2759"/>
<dbReference type="Gene3D" id="3.40.50.2000">
    <property type="entry name" value="Glycogen Phosphorylase B"/>
    <property type="match status" value="1"/>
</dbReference>
<dbReference type="AlphaFoldDB" id="T0KVH4"/>